<protein>
    <submittedName>
        <fullName evidence="1">Uncharacterized protein</fullName>
    </submittedName>
</protein>
<gene>
    <name evidence="1" type="ORF">WN51_05171</name>
</gene>
<sequence>MIKRQDEDLLRPGATNQQKVAREEDEAEKEIAVPTSVSHRVRLRRHKLAETTFRIWPIVRKMEFYRAENENYIRHVIWRRKHEPARPKKIRQRPHRRGTTIERDKTKNLNNLYRRLQLYPPEHRDNNELGESNPVRSFSPRVRATGHVTTIIHRLFENRRIILVPECQSFVIDGVWIVHGDVLIDDADTGLFLGIRFPLWLTWIASLGEASQHRHHHVGHPLVRIYPLNGAASRWKPPNERQLKHVRDSGPFRYILGHQRRLRPVVESINDIRSRVFACQSQKRPSNVKILKYLGLLNSNNLKIVKTILISSNATLKFKFKGKKEYDKWRDSATVVGQGAVRTESDEGSFVTGLSTRSQIRVSPTDKIGTIESYGACVLLFVIRLKYHILLRLSCSNVPMCDSDVCISA</sequence>
<accession>A0A0M8ZTF2</accession>
<name>A0A0M8ZTF2_9HYME</name>
<proteinExistence type="predicted"/>
<dbReference type="Proteomes" id="UP000053105">
    <property type="component" value="Unassembled WGS sequence"/>
</dbReference>
<dbReference type="AlphaFoldDB" id="A0A0M8ZTF2"/>
<evidence type="ECO:0000313" key="1">
    <source>
        <dbReference type="EMBL" id="KOX69616.1"/>
    </source>
</evidence>
<keyword evidence="2" id="KW-1185">Reference proteome</keyword>
<dbReference type="EMBL" id="KQ435885">
    <property type="protein sequence ID" value="KOX69616.1"/>
    <property type="molecule type" value="Genomic_DNA"/>
</dbReference>
<reference evidence="1 2" key="1">
    <citation type="submission" date="2015-07" db="EMBL/GenBank/DDBJ databases">
        <title>The genome of Melipona quadrifasciata.</title>
        <authorList>
            <person name="Pan H."/>
            <person name="Kapheim K."/>
        </authorList>
    </citation>
    <scope>NUCLEOTIDE SEQUENCE [LARGE SCALE GENOMIC DNA]</scope>
    <source>
        <strain evidence="1">0111107301</strain>
        <tissue evidence="1">Whole body</tissue>
    </source>
</reference>
<organism evidence="1 2">
    <name type="scientific">Melipona quadrifasciata</name>
    <dbReference type="NCBI Taxonomy" id="166423"/>
    <lineage>
        <taxon>Eukaryota</taxon>
        <taxon>Metazoa</taxon>
        <taxon>Ecdysozoa</taxon>
        <taxon>Arthropoda</taxon>
        <taxon>Hexapoda</taxon>
        <taxon>Insecta</taxon>
        <taxon>Pterygota</taxon>
        <taxon>Neoptera</taxon>
        <taxon>Endopterygota</taxon>
        <taxon>Hymenoptera</taxon>
        <taxon>Apocrita</taxon>
        <taxon>Aculeata</taxon>
        <taxon>Apoidea</taxon>
        <taxon>Anthophila</taxon>
        <taxon>Apidae</taxon>
        <taxon>Melipona</taxon>
    </lineage>
</organism>
<evidence type="ECO:0000313" key="2">
    <source>
        <dbReference type="Proteomes" id="UP000053105"/>
    </source>
</evidence>